<feature type="compositionally biased region" description="Basic and acidic residues" evidence="4">
    <location>
        <begin position="774"/>
        <end position="799"/>
    </location>
</feature>
<keyword evidence="1" id="KW-0805">Transcription regulation</keyword>
<evidence type="ECO:0000256" key="4">
    <source>
        <dbReference type="SAM" id="MobiDB-lite"/>
    </source>
</evidence>
<feature type="region of interest" description="Leucine repeat II (LRII)" evidence="3">
    <location>
        <begin position="357"/>
        <end position="389"/>
    </location>
</feature>
<dbReference type="PANTHER" id="PTHR31636">
    <property type="entry name" value="OSJNBA0084A10.13 PROTEIN-RELATED"/>
    <property type="match status" value="1"/>
</dbReference>
<reference evidence="5" key="1">
    <citation type="submission" date="2020-06" db="EMBL/GenBank/DDBJ databases">
        <authorList>
            <person name="Li T."/>
            <person name="Hu X."/>
            <person name="Zhang T."/>
            <person name="Song X."/>
            <person name="Zhang H."/>
            <person name="Dai N."/>
            <person name="Sheng W."/>
            <person name="Hou X."/>
            <person name="Wei L."/>
        </authorList>
    </citation>
    <scope>NUCLEOTIDE SEQUENCE</scope>
    <source>
        <strain evidence="5">G02</strain>
        <tissue evidence="5">Leaf</tissue>
    </source>
</reference>
<feature type="region of interest" description="Disordered" evidence="4">
    <location>
        <begin position="746"/>
        <end position="799"/>
    </location>
</feature>
<accession>A0AAW2UC06</accession>
<dbReference type="Pfam" id="PF05340">
    <property type="entry name" value="DUF740"/>
    <property type="match status" value="2"/>
</dbReference>
<dbReference type="EMBL" id="JACGWJ010000006">
    <property type="protein sequence ID" value="KAL0414819.1"/>
    <property type="molecule type" value="Genomic_DNA"/>
</dbReference>
<reference evidence="5" key="2">
    <citation type="journal article" date="2024" name="Plant">
        <title>Genomic evolution and insights into agronomic trait innovations of Sesamum species.</title>
        <authorList>
            <person name="Miao H."/>
            <person name="Wang L."/>
            <person name="Qu L."/>
            <person name="Liu H."/>
            <person name="Sun Y."/>
            <person name="Le M."/>
            <person name="Wang Q."/>
            <person name="Wei S."/>
            <person name="Zheng Y."/>
            <person name="Lin W."/>
            <person name="Duan Y."/>
            <person name="Cao H."/>
            <person name="Xiong S."/>
            <person name="Wang X."/>
            <person name="Wei L."/>
            <person name="Li C."/>
            <person name="Ma Q."/>
            <person name="Ju M."/>
            <person name="Zhao R."/>
            <person name="Li G."/>
            <person name="Mu C."/>
            <person name="Tian Q."/>
            <person name="Mei H."/>
            <person name="Zhang T."/>
            <person name="Gao T."/>
            <person name="Zhang H."/>
        </authorList>
    </citation>
    <scope>NUCLEOTIDE SEQUENCE</scope>
    <source>
        <strain evidence="5">G02</strain>
    </source>
</reference>
<keyword evidence="2" id="KW-0804">Transcription</keyword>
<comment type="caution">
    <text evidence="3">Lacks conserved residue(s) required for the propagation of feature annotation.</text>
</comment>
<dbReference type="AlphaFoldDB" id="A0AAW2UC06"/>
<evidence type="ECO:0000313" key="5">
    <source>
        <dbReference type="EMBL" id="KAL0414819.1"/>
    </source>
</evidence>
<comment type="similarity">
    <text evidence="3">Belongs to the GRAS family.</text>
</comment>
<comment type="caution">
    <text evidence="5">The sequence shown here is derived from an EMBL/GenBank/DDBJ whole genome shotgun (WGS) entry which is preliminary data.</text>
</comment>
<sequence length="799" mass="89183">MLSNISQTEEFRSYGGLDEYDLENLEKRSGFCEGEKWGESDMDMDSFGCGVDFFGDCSAQIDQQQQQFADFGSTLNHLCHDVTHKDSSCADELRRTARVESQKSELIEPEKKGADLFPSASFQILNQYRSRCRRLNGGYMNIPRYDAECKVSRGMSVETIIQLAAEKFIQSDERSVLSHPYPSSVLCHSEEDSGGVQLVQNLLVCADKVGEKQYERARNLLLECDRMSSPGGTPVQRLVFYFTEALYEKIDRETGRITPKGLGKKIEDPLQALKISDTTLITFHKELPLSQITKFAGIQAVVDDVAEARKVHFIDLEIRKGIQCTILMQALAARSENPVKHLKVTAVAIKSKASIEETGRQLTSFARSLDLKFSFNIVMVEDILDLKENLFDLDEDEAIVVYAAYTLTNMIAQPDQLEHLIRVIKSMNPCMMVVTEVEANCNSPMFVERFVEALFFYGACFESMAECMKNDEKHRCIAERTCFNSAIRNIVAAEGEDRKIRHVRISAWRAFFTHFGFEETELSMSAVYQANLVLKYFTSGSSYTFDIDGKSLIIGWKGAPYSVSVNALTPHSHSNAASSRLPIPGRIRSGSVPLAVVPPVTVILTNPSQESAPHACERLSGLDASSAMNAGSPELRRCRSVVSVSKCGASSSTLNEPRRKSCDVVSGRSLSNLFDADDVRSGSESEAKVESKNVGLSRVTYTVIESKKKNHDKSRNKIKKSKDLKEIAGSFWVAASVFSKKLRKWRQKNDKTKKVNNSSKGKSVAGDNGNLKLFQDERELGENHSETVGRRSCDIERGY</sequence>
<name>A0AAW2UC06_SESRA</name>
<feature type="compositionally biased region" description="Low complexity" evidence="4">
    <location>
        <begin position="755"/>
        <end position="764"/>
    </location>
</feature>
<proteinExistence type="inferred from homology"/>
<evidence type="ECO:0000256" key="3">
    <source>
        <dbReference type="PROSITE-ProRule" id="PRU01191"/>
    </source>
</evidence>
<dbReference type="Pfam" id="PF03514">
    <property type="entry name" value="GRAS"/>
    <property type="match status" value="1"/>
</dbReference>
<dbReference type="PROSITE" id="PS50985">
    <property type="entry name" value="GRAS"/>
    <property type="match status" value="1"/>
</dbReference>
<dbReference type="InterPro" id="IPR005202">
    <property type="entry name" value="TF_GRAS"/>
</dbReference>
<gene>
    <name evidence="5" type="ORF">Sradi_1683600</name>
</gene>
<evidence type="ECO:0000256" key="2">
    <source>
        <dbReference type="ARBA" id="ARBA00023163"/>
    </source>
</evidence>
<organism evidence="5">
    <name type="scientific">Sesamum radiatum</name>
    <name type="common">Black benniseed</name>
    <dbReference type="NCBI Taxonomy" id="300843"/>
    <lineage>
        <taxon>Eukaryota</taxon>
        <taxon>Viridiplantae</taxon>
        <taxon>Streptophyta</taxon>
        <taxon>Embryophyta</taxon>
        <taxon>Tracheophyta</taxon>
        <taxon>Spermatophyta</taxon>
        <taxon>Magnoliopsida</taxon>
        <taxon>eudicotyledons</taxon>
        <taxon>Gunneridae</taxon>
        <taxon>Pentapetalae</taxon>
        <taxon>asterids</taxon>
        <taxon>lamiids</taxon>
        <taxon>Lamiales</taxon>
        <taxon>Pedaliaceae</taxon>
        <taxon>Sesamum</taxon>
    </lineage>
</organism>
<protein>
    <submittedName>
        <fullName evidence="5">GRAS family protein RAM1</fullName>
    </submittedName>
</protein>
<evidence type="ECO:0000256" key="1">
    <source>
        <dbReference type="ARBA" id="ARBA00023015"/>
    </source>
</evidence>
<dbReference type="InterPro" id="IPR008004">
    <property type="entry name" value="OCTOPUS-like"/>
</dbReference>
<feature type="region of interest" description="SAW" evidence="3">
    <location>
        <begin position="492"/>
        <end position="568"/>
    </location>
</feature>